<dbReference type="PANTHER" id="PTHR42996">
    <property type="entry name" value="PHOSPHATE-BINDING PROTEIN PSTS"/>
    <property type="match status" value="1"/>
</dbReference>
<dbReference type="Pfam" id="PF12849">
    <property type="entry name" value="PBP_like_2"/>
    <property type="match status" value="1"/>
</dbReference>
<feature type="region of interest" description="Disordered" evidence="2">
    <location>
        <begin position="455"/>
        <end position="492"/>
    </location>
</feature>
<evidence type="ECO:0000256" key="1">
    <source>
        <dbReference type="ARBA" id="ARBA00008725"/>
    </source>
</evidence>
<feature type="compositionally biased region" description="Polar residues" evidence="2">
    <location>
        <begin position="473"/>
        <end position="492"/>
    </location>
</feature>
<reference evidence="4" key="1">
    <citation type="submission" date="2021-01" db="EMBL/GenBank/DDBJ databases">
        <authorList>
            <person name="Corre E."/>
            <person name="Pelletier E."/>
            <person name="Niang G."/>
            <person name="Scheremetjew M."/>
            <person name="Finn R."/>
            <person name="Kale V."/>
            <person name="Holt S."/>
            <person name="Cochrane G."/>
            <person name="Meng A."/>
            <person name="Brown T."/>
            <person name="Cohen L."/>
        </authorList>
    </citation>
    <scope>NUCLEOTIDE SEQUENCE</scope>
    <source>
        <strain evidence="4">RCC1130</strain>
    </source>
</reference>
<gene>
    <name evidence="4" type="ORF">CLEP1334_LOCUS4630</name>
</gene>
<dbReference type="CDD" id="cd13565">
    <property type="entry name" value="PBP2_PstS"/>
    <property type="match status" value="1"/>
</dbReference>
<accession>A0A7S0NSE7</accession>
<dbReference type="Gene3D" id="3.40.190.10">
    <property type="entry name" value="Periplasmic binding protein-like II"/>
    <property type="match status" value="2"/>
</dbReference>
<dbReference type="InterPro" id="IPR050962">
    <property type="entry name" value="Phosphate-bind_PstS"/>
</dbReference>
<sequence>MLSALAFSALGQTNLAGSGTTNPSRYFWEAADILEARNINPTHITYRAVGSSTGQKEFLGDPEDAFDPATSTANFTALNDFGAGDIPMSSARYASLISTGRNMVHVPFALGAIGVFHSVPTSALGTHGKLSLNACDLAGIFTGKITSWGHPAIKAKNPGMSASAPIMVAHRVKGSSSTAGFTEYLKAKCPAVWTGAAGATVEWAVGTGAQGSGGMSGYIADNAYAIGYVDAGHGHGEGLSEVALQNKEGVYLTTLEADIGAAATAALAQGDVIPTDPTADFSAVNLYDMPGNSTWPITMISYFYLEKDLSYKDADVVSLMMAFVNFVLSAEGQEIAVENKFSILPPSLVAYNDATLASIVTPAGMVSYAFESASSTKIINGQLDHVISGKRQSFADYERKKMKEDIEAMQAKIVQLSSMVTALGGCSDAEWKAAAEAAGWRPPCAKAARRLLEDDQTTRFTAGDDDDDDDGHTLTQKPSLRRLTSTVSALAK</sequence>
<evidence type="ECO:0000259" key="3">
    <source>
        <dbReference type="Pfam" id="PF12849"/>
    </source>
</evidence>
<dbReference type="SUPFAM" id="SSF53850">
    <property type="entry name" value="Periplasmic binding protein-like II"/>
    <property type="match status" value="1"/>
</dbReference>
<protein>
    <recommendedName>
        <fullName evidence="3">PBP domain-containing protein</fullName>
    </recommendedName>
</protein>
<evidence type="ECO:0000313" key="4">
    <source>
        <dbReference type="EMBL" id="CAD8529378.1"/>
    </source>
</evidence>
<evidence type="ECO:0000256" key="2">
    <source>
        <dbReference type="SAM" id="MobiDB-lite"/>
    </source>
</evidence>
<proteinExistence type="inferred from homology"/>
<dbReference type="InterPro" id="IPR024370">
    <property type="entry name" value="PBP_domain"/>
</dbReference>
<feature type="domain" description="PBP" evidence="3">
    <location>
        <begin position="11"/>
        <end position="331"/>
    </location>
</feature>
<organism evidence="4">
    <name type="scientific">Calcidiscus leptoporus</name>
    <dbReference type="NCBI Taxonomy" id="127549"/>
    <lineage>
        <taxon>Eukaryota</taxon>
        <taxon>Haptista</taxon>
        <taxon>Haptophyta</taxon>
        <taxon>Prymnesiophyceae</taxon>
        <taxon>Coccolithales</taxon>
        <taxon>Calcidiscaceae</taxon>
        <taxon>Calcidiscus</taxon>
    </lineage>
</organism>
<dbReference type="EMBL" id="HBER01009334">
    <property type="protein sequence ID" value="CAD8529378.1"/>
    <property type="molecule type" value="Transcribed_RNA"/>
</dbReference>
<name>A0A7S0NSE7_9EUKA</name>
<comment type="similarity">
    <text evidence="1">Belongs to the PstS family.</text>
</comment>
<dbReference type="AlphaFoldDB" id="A0A7S0NSE7"/>
<dbReference type="PANTHER" id="PTHR42996:SF1">
    <property type="entry name" value="PHOSPHATE-BINDING PROTEIN PSTS"/>
    <property type="match status" value="1"/>
</dbReference>